<protein>
    <recommendedName>
        <fullName evidence="3">Outer membrane protein beta-barrel domain-containing protein</fullName>
    </recommendedName>
</protein>
<proteinExistence type="predicted"/>
<accession>A0A656D4D3</accession>
<organism evidence="1 2">
    <name type="scientific">Kryptobacter tengchongensis</name>
    <dbReference type="NCBI Taxonomy" id="1643429"/>
    <lineage>
        <taxon>Bacteria</taxon>
        <taxon>Pseudomonadati</taxon>
        <taxon>Candidatus Kryptoniota</taxon>
        <taxon>Candidatus Kryptobacter</taxon>
    </lineage>
</organism>
<name>A0A656D4D3_KRYT1</name>
<gene>
    <name evidence="1" type="ORF">JGI24_00632</name>
</gene>
<dbReference type="EMBL" id="CZVU01000020">
    <property type="protein sequence ID" value="CUS99563.1"/>
    <property type="molecule type" value="Genomic_DNA"/>
</dbReference>
<sequence>MRCLPMKKFIFVVAILIFGISLQSQDKKQPRPPSTRDTIIVYENPPDFKLIDTLGLRKAWGIDLSVANNGFAFGTFYRYQLKDVYFLQATINFMTAKDKNEVEYIDPWTGQTFVPNKVNRILVLPLSISLQYRLFKDELADNLRPFLMAGTGPTLIFTTPYEKEFFSSLKYGKAHYTVNFYIGVGAYIGLDPRTISGLSIRYYFIPYSKGIESLRGRPIKEFGGINLTLTFGISF</sequence>
<reference evidence="1 2" key="1">
    <citation type="submission" date="2015-11" db="EMBL/GenBank/DDBJ databases">
        <authorList>
            <person name="Varghese N."/>
        </authorList>
    </citation>
    <scope>NUCLEOTIDE SEQUENCE [LARGE SCALE GENOMIC DNA]</scope>
    <source>
        <strain evidence="1 2">JGI-24</strain>
    </source>
</reference>
<evidence type="ECO:0000313" key="2">
    <source>
        <dbReference type="Proteomes" id="UP000243065"/>
    </source>
</evidence>
<evidence type="ECO:0008006" key="3">
    <source>
        <dbReference type="Google" id="ProtNLM"/>
    </source>
</evidence>
<evidence type="ECO:0000313" key="1">
    <source>
        <dbReference type="EMBL" id="CUS99563.1"/>
    </source>
</evidence>
<dbReference type="Proteomes" id="UP000243065">
    <property type="component" value="Unassembled WGS sequence"/>
</dbReference>
<keyword evidence="2" id="KW-1185">Reference proteome</keyword>
<dbReference type="InterPro" id="IPR011250">
    <property type="entry name" value="OMP/PagP_B-barrel"/>
</dbReference>
<dbReference type="SUPFAM" id="SSF56925">
    <property type="entry name" value="OMPA-like"/>
    <property type="match status" value="1"/>
</dbReference>
<dbReference type="AlphaFoldDB" id="A0A656D4D3"/>